<keyword evidence="1" id="KW-0472">Membrane</keyword>
<reference evidence="2 3" key="1">
    <citation type="submission" date="2016-10" db="EMBL/GenBank/DDBJ databases">
        <title>Comparative genome analysis of multiple Pseudomonas spp. focuses on biocontrol and plant growth promoting traits.</title>
        <authorList>
            <person name="Tao X.-Y."/>
            <person name="Taylor C.G."/>
        </authorList>
    </citation>
    <scope>NUCLEOTIDE SEQUENCE [LARGE SCALE GENOMIC DNA]</scope>
    <source>
        <strain evidence="2 3">36B3</strain>
    </source>
</reference>
<accession>A0A423NLK5</accession>
<evidence type="ECO:0000313" key="2">
    <source>
        <dbReference type="EMBL" id="RON99128.1"/>
    </source>
</evidence>
<feature type="transmembrane region" description="Helical" evidence="1">
    <location>
        <begin position="12"/>
        <end position="33"/>
    </location>
</feature>
<dbReference type="EMBL" id="MOCA01000006">
    <property type="protein sequence ID" value="RON99128.1"/>
    <property type="molecule type" value="Genomic_DNA"/>
</dbReference>
<proteinExistence type="predicted"/>
<name>A0A423NLK5_9PSED</name>
<dbReference type="Proteomes" id="UP000284207">
    <property type="component" value="Unassembled WGS sequence"/>
</dbReference>
<keyword evidence="1" id="KW-1133">Transmembrane helix</keyword>
<keyword evidence="1" id="KW-0812">Transmembrane</keyword>
<evidence type="ECO:0000313" key="3">
    <source>
        <dbReference type="Proteomes" id="UP000284207"/>
    </source>
</evidence>
<organism evidence="2 3">
    <name type="scientific">Pseudomonas moraviensis</name>
    <dbReference type="NCBI Taxonomy" id="321662"/>
    <lineage>
        <taxon>Bacteria</taxon>
        <taxon>Pseudomonadati</taxon>
        <taxon>Pseudomonadota</taxon>
        <taxon>Gammaproteobacteria</taxon>
        <taxon>Pseudomonadales</taxon>
        <taxon>Pseudomonadaceae</taxon>
        <taxon>Pseudomonas</taxon>
    </lineage>
</organism>
<comment type="caution">
    <text evidence="2">The sequence shown here is derived from an EMBL/GenBank/DDBJ whole genome shotgun (WGS) entry which is preliminary data.</text>
</comment>
<sequence length="161" mass="18494">MYYPREAAKDHLYNRIVMLTVACCVVLLLAGMARHQGILYALLNFNGAHTDGTVTQLEEIMMNKNGKIIHYRYADEHGQLHEGDFVDERYAEHTQYELNGPIALLVSPWMPEKSAIATQLQSYRAGFYIMTGGVILALLFLLISGRTFWQIQAMKEQDRYY</sequence>
<protein>
    <recommendedName>
        <fullName evidence="4">DUF3592 domain-containing protein</fullName>
    </recommendedName>
</protein>
<feature type="transmembrane region" description="Helical" evidence="1">
    <location>
        <begin position="127"/>
        <end position="149"/>
    </location>
</feature>
<dbReference type="AlphaFoldDB" id="A0A423NLK5"/>
<evidence type="ECO:0008006" key="4">
    <source>
        <dbReference type="Google" id="ProtNLM"/>
    </source>
</evidence>
<dbReference type="RefSeq" id="WP_123419254.1">
    <property type="nucleotide sequence ID" value="NZ_MOCA01000006.1"/>
</dbReference>
<gene>
    <name evidence="2" type="ORF">BK674_16935</name>
</gene>
<evidence type="ECO:0000256" key="1">
    <source>
        <dbReference type="SAM" id="Phobius"/>
    </source>
</evidence>